<dbReference type="EMBL" id="LGST01000064">
    <property type="protein sequence ID" value="KND95835.1"/>
    <property type="molecule type" value="Genomic_DNA"/>
</dbReference>
<name>A0A0L0NQ81_CANAR</name>
<accession>A0A0L0NQ81</accession>
<comment type="caution">
    <text evidence="4">The sequence shown here is derived from an EMBL/GenBank/DDBJ whole genome shotgun (WGS) entry which is preliminary data.</text>
</comment>
<dbReference type="VEuPathDB" id="FungiDB:CJJ09_000221"/>
<dbReference type="InterPro" id="IPR042099">
    <property type="entry name" value="ANL_N_sf"/>
</dbReference>
<dbReference type="VEuPathDB" id="FungiDB:CJJ07_001837"/>
<organism evidence="4 5">
    <name type="scientific">Candidozyma auris</name>
    <name type="common">Yeast</name>
    <name type="synonym">Candida auris</name>
    <dbReference type="NCBI Taxonomy" id="498019"/>
    <lineage>
        <taxon>Eukaryota</taxon>
        <taxon>Fungi</taxon>
        <taxon>Dikarya</taxon>
        <taxon>Ascomycota</taxon>
        <taxon>Saccharomycotina</taxon>
        <taxon>Pichiomycetes</taxon>
        <taxon>Metschnikowiaceae</taxon>
        <taxon>Candidozyma</taxon>
    </lineage>
</organism>
<dbReference type="InterPro" id="IPR000873">
    <property type="entry name" value="AMP-dep_synth/lig_dom"/>
</dbReference>
<sequence length="695" mass="79172">MAYVFENEIGDLPFDAELNSRFVSIRNDSGDVIYRNGAMPDKLIEGLHPTLKTYDDMFRRAVALNENKPCLSYRPYDYIKCKSKSAFESFTYSDVNRRRLAIGSGILASLQKVCPDMVERHMKEFELYDYHRYSPIVSIYSANRYEWLLTDLACHAYSLANTACYDNLGDDVTSHILKITDSPIVFCSGDKVVKLGKMKMSSKIPLRVVVSFDPVSFNIRGMLKLMGIDLYEFGELEELGRIAAFMPLAPHPETLFTISFTSGTTGAMPKGVMLNHKAAVCAMCYLMTGQPFLESGKAFAFLPLTHLYERETSAYALCRGYNIGLPDISYNREDYNAFEKLLEDLKLFRPHYISLVPRLLTRIESFVKDYVSQHREKLAIENIIKRKTLQQSMADFCKGDEYDNEAWRSLRSLIGFDDLLWIQVASAPTNKYTLQYLKASLNIGISQMYGLTETFGAMTQSLLYEAEPGSCGICGPSVEYKLRDRPEMGYNIHENKGELLVRGPQVFQFYFKNPEATSKDIDKEGWFSTGDVVEIRGGRLYVIDRVKNIFKLAHGEYISPERIENFYLSRNTFVTQVFVYGHPSREYTIAIVGINGDFGRKVIGRESVSDTEMIREINRGTRKSKLLQLMNRNVMDCTNGIERAKNVFFDINPLTVERNVVTPTMKLKRALAAKFFADVISNLYDEGPLDLGSKL</sequence>
<evidence type="ECO:0000313" key="5">
    <source>
        <dbReference type="Proteomes" id="UP000037122"/>
    </source>
</evidence>
<dbReference type="PANTHER" id="PTHR43272">
    <property type="entry name" value="LONG-CHAIN-FATTY-ACID--COA LIGASE"/>
    <property type="match status" value="1"/>
</dbReference>
<dbReference type="VEuPathDB" id="FungiDB:QG37_07785"/>
<keyword evidence="1" id="KW-0547">Nucleotide-binding</keyword>
<feature type="domain" description="AMP-dependent synthetase/ligase" evidence="3">
    <location>
        <begin position="136"/>
        <end position="511"/>
    </location>
</feature>
<dbReference type="GO" id="GO:0016020">
    <property type="term" value="C:membrane"/>
    <property type="evidence" value="ECO:0007669"/>
    <property type="project" value="TreeGrafter"/>
</dbReference>
<dbReference type="Proteomes" id="UP000037122">
    <property type="component" value="Unassembled WGS sequence"/>
</dbReference>
<gene>
    <name evidence="4" type="ORF">QG37_07785</name>
</gene>
<evidence type="ECO:0000256" key="1">
    <source>
        <dbReference type="ARBA" id="ARBA00022741"/>
    </source>
</evidence>
<dbReference type="GO" id="GO:0005783">
    <property type="term" value="C:endoplasmic reticulum"/>
    <property type="evidence" value="ECO:0007669"/>
    <property type="project" value="TreeGrafter"/>
</dbReference>
<evidence type="ECO:0000259" key="3">
    <source>
        <dbReference type="Pfam" id="PF00501"/>
    </source>
</evidence>
<dbReference type="PANTHER" id="PTHR43272:SF33">
    <property type="entry name" value="AMP-BINDING DOMAIN-CONTAINING PROTEIN-RELATED"/>
    <property type="match status" value="1"/>
</dbReference>
<dbReference type="SUPFAM" id="SSF56801">
    <property type="entry name" value="Acetyl-CoA synthetase-like"/>
    <property type="match status" value="1"/>
</dbReference>
<dbReference type="Pfam" id="PF00501">
    <property type="entry name" value="AMP-binding"/>
    <property type="match status" value="1"/>
</dbReference>
<dbReference type="GO" id="GO:0005524">
    <property type="term" value="F:ATP binding"/>
    <property type="evidence" value="ECO:0007669"/>
    <property type="project" value="UniProtKB-KW"/>
</dbReference>
<dbReference type="VEuPathDB" id="FungiDB:CJI97_003965"/>
<dbReference type="VEuPathDB" id="FungiDB:B9J08_004059"/>
<evidence type="ECO:0000256" key="2">
    <source>
        <dbReference type="ARBA" id="ARBA00022840"/>
    </source>
</evidence>
<proteinExistence type="predicted"/>
<dbReference type="Gene3D" id="3.40.50.12780">
    <property type="entry name" value="N-terminal domain of ligase-like"/>
    <property type="match status" value="1"/>
</dbReference>
<dbReference type="AlphaFoldDB" id="A0A0L0NQ81"/>
<dbReference type="GO" id="GO:0004467">
    <property type="term" value="F:long-chain fatty acid-CoA ligase activity"/>
    <property type="evidence" value="ECO:0007669"/>
    <property type="project" value="TreeGrafter"/>
</dbReference>
<keyword evidence="2" id="KW-0067">ATP-binding</keyword>
<evidence type="ECO:0000313" key="4">
    <source>
        <dbReference type="EMBL" id="KND95835.1"/>
    </source>
</evidence>
<protein>
    <recommendedName>
        <fullName evidence="3">AMP-dependent synthetase/ligase domain-containing protein</fullName>
    </recommendedName>
</protein>
<reference evidence="5" key="1">
    <citation type="journal article" date="2015" name="BMC Genomics">
        <title>Draft genome of a commonly misdiagnosed multidrug resistant pathogen Candida auris.</title>
        <authorList>
            <person name="Chatterjee S."/>
            <person name="Alampalli S.V."/>
            <person name="Nageshan R.K."/>
            <person name="Chettiar S.T."/>
            <person name="Joshi S."/>
            <person name="Tatu U.S."/>
        </authorList>
    </citation>
    <scope>NUCLEOTIDE SEQUENCE [LARGE SCALE GENOMIC DNA]</scope>
    <source>
        <strain evidence="5">6684</strain>
    </source>
</reference>
<dbReference type="VEuPathDB" id="FungiDB:CJI96_0002420"/>